<comment type="caution">
    <text evidence="1">The sequence shown here is derived from an EMBL/GenBank/DDBJ whole genome shotgun (WGS) entry which is preliminary data.</text>
</comment>
<accession>A0A4U5QSI2</accession>
<organism evidence="1">
    <name type="scientific">Populus alba</name>
    <name type="common">White poplar</name>
    <dbReference type="NCBI Taxonomy" id="43335"/>
    <lineage>
        <taxon>Eukaryota</taxon>
        <taxon>Viridiplantae</taxon>
        <taxon>Streptophyta</taxon>
        <taxon>Embryophyta</taxon>
        <taxon>Tracheophyta</taxon>
        <taxon>Spermatophyta</taxon>
        <taxon>Magnoliopsida</taxon>
        <taxon>eudicotyledons</taxon>
        <taxon>Gunneridae</taxon>
        <taxon>Pentapetalae</taxon>
        <taxon>rosids</taxon>
        <taxon>fabids</taxon>
        <taxon>Malpighiales</taxon>
        <taxon>Salicaceae</taxon>
        <taxon>Saliceae</taxon>
        <taxon>Populus</taxon>
    </lineage>
</organism>
<name>A0A4U5QSI2_POPAL</name>
<dbReference type="EMBL" id="RCHU01000116">
    <property type="protein sequence ID" value="TKS13944.1"/>
    <property type="molecule type" value="Genomic_DNA"/>
</dbReference>
<sequence>MPNFNDSFTIEIDASGEGIGVVLSQQGKPLEFMSRALGVTAILVYLRKRNVGYHKGHPLMAVIIWEDIKQAATTYKYIQTKGRMETDHPEGQLSAIQEVDQQLLTRDALLKQLKANLENSVNCIKQIADRKRRDISFDIDTSSHTYLQLSDSARIYLVFHVSLLKRYHSNDEQAEPQQIDLPPVTDEGVAILEPQTILDTRWLKYGG</sequence>
<proteinExistence type="predicted"/>
<gene>
    <name evidence="1" type="ORF">D5086_0000048290</name>
</gene>
<evidence type="ECO:0000313" key="1">
    <source>
        <dbReference type="EMBL" id="TKS13944.1"/>
    </source>
</evidence>
<dbReference type="AlphaFoldDB" id="A0A4U5QSI2"/>
<reference evidence="1" key="1">
    <citation type="submission" date="2018-10" db="EMBL/GenBank/DDBJ databases">
        <title>Population genomic analysis revealed the cold adaptation of white poplar.</title>
        <authorList>
            <person name="Liu Y.-J."/>
        </authorList>
    </citation>
    <scope>NUCLEOTIDE SEQUENCE [LARGE SCALE GENOMIC DNA]</scope>
    <source>
        <strain evidence="1">PAL-ZL1</strain>
    </source>
</reference>
<protein>
    <submittedName>
        <fullName evidence="1">Putative zinc transporter 10</fullName>
    </submittedName>
</protein>
<dbReference type="InterPro" id="IPR043502">
    <property type="entry name" value="DNA/RNA_pol_sf"/>
</dbReference>
<dbReference type="SUPFAM" id="SSF56672">
    <property type="entry name" value="DNA/RNA polymerases"/>
    <property type="match status" value="1"/>
</dbReference>